<dbReference type="AlphaFoldDB" id="A0A8S4G443"/>
<dbReference type="Gene3D" id="1.10.3430.10">
    <property type="entry name" value="Ammonium transporter AmtB like domains"/>
    <property type="match status" value="1"/>
</dbReference>
<gene>
    <name evidence="7" type="ORF">PLXY2_LOCUS12484</name>
</gene>
<feature type="transmembrane region" description="Helical" evidence="5">
    <location>
        <begin position="71"/>
        <end position="88"/>
    </location>
</feature>
<evidence type="ECO:0000256" key="2">
    <source>
        <dbReference type="ARBA" id="ARBA00022692"/>
    </source>
</evidence>
<dbReference type="GO" id="GO:0005886">
    <property type="term" value="C:plasma membrane"/>
    <property type="evidence" value="ECO:0007669"/>
    <property type="project" value="TreeGrafter"/>
</dbReference>
<dbReference type="Proteomes" id="UP000653454">
    <property type="component" value="Unassembled WGS sequence"/>
</dbReference>
<protein>
    <submittedName>
        <fullName evidence="7">(diamondback moth) hypothetical protein</fullName>
    </submittedName>
</protein>
<dbReference type="InterPro" id="IPR029020">
    <property type="entry name" value="Ammonium/urea_transptr"/>
</dbReference>
<accession>A0A8S4G443</accession>
<evidence type="ECO:0000256" key="3">
    <source>
        <dbReference type="ARBA" id="ARBA00022989"/>
    </source>
</evidence>
<dbReference type="InterPro" id="IPR024041">
    <property type="entry name" value="NH4_transpt_AmtB-like_dom"/>
</dbReference>
<dbReference type="GO" id="GO:0008519">
    <property type="term" value="F:ammonium channel activity"/>
    <property type="evidence" value="ECO:0007669"/>
    <property type="project" value="InterPro"/>
</dbReference>
<sequence length="144" mass="15126">MFQVSGAKWQYAARAAVMTMMGSFGGGCFGLIFTLVKNKGRADVMELINGILGSLVSVTAGCFLYRAWEALLIGVIGAAIASATTPLFDKLRIDDPVGASAVHGACGVWGELMPLTINQGSVSSLEASEYRAGLNRLPHSDELV</sequence>
<evidence type="ECO:0000313" key="8">
    <source>
        <dbReference type="Proteomes" id="UP000653454"/>
    </source>
</evidence>
<keyword evidence="3 5" id="KW-1133">Transmembrane helix</keyword>
<comment type="caution">
    <text evidence="7">The sequence shown here is derived from an EMBL/GenBank/DDBJ whole genome shotgun (WGS) entry which is preliminary data.</text>
</comment>
<comment type="subcellular location">
    <subcellularLocation>
        <location evidence="1">Membrane</location>
        <topology evidence="1">Multi-pass membrane protein</topology>
    </subcellularLocation>
</comment>
<keyword evidence="4 5" id="KW-0472">Membrane</keyword>
<dbReference type="SUPFAM" id="SSF111352">
    <property type="entry name" value="Ammonium transporter"/>
    <property type="match status" value="1"/>
</dbReference>
<keyword evidence="2 5" id="KW-0812">Transmembrane</keyword>
<feature type="domain" description="Ammonium transporter AmtB-like" evidence="6">
    <location>
        <begin position="10"/>
        <end position="123"/>
    </location>
</feature>
<dbReference type="EMBL" id="CAJHNJ030000075">
    <property type="protein sequence ID" value="CAG9134227.1"/>
    <property type="molecule type" value="Genomic_DNA"/>
</dbReference>
<proteinExistence type="predicted"/>
<dbReference type="GO" id="GO:0097272">
    <property type="term" value="P:ammonium homeostasis"/>
    <property type="evidence" value="ECO:0007669"/>
    <property type="project" value="TreeGrafter"/>
</dbReference>
<keyword evidence="8" id="KW-1185">Reference proteome</keyword>
<evidence type="ECO:0000256" key="4">
    <source>
        <dbReference type="ARBA" id="ARBA00023136"/>
    </source>
</evidence>
<feature type="transmembrane region" description="Helical" evidence="5">
    <location>
        <begin position="47"/>
        <end position="65"/>
    </location>
</feature>
<evidence type="ECO:0000256" key="5">
    <source>
        <dbReference type="SAM" id="Phobius"/>
    </source>
</evidence>
<dbReference type="Pfam" id="PF00909">
    <property type="entry name" value="Ammonium_transp"/>
    <property type="match status" value="1"/>
</dbReference>
<evidence type="ECO:0000313" key="7">
    <source>
        <dbReference type="EMBL" id="CAG9134227.1"/>
    </source>
</evidence>
<evidence type="ECO:0000256" key="1">
    <source>
        <dbReference type="ARBA" id="ARBA00004141"/>
    </source>
</evidence>
<reference evidence="7" key="1">
    <citation type="submission" date="2020-11" db="EMBL/GenBank/DDBJ databases">
        <authorList>
            <person name="Whiteford S."/>
        </authorList>
    </citation>
    <scope>NUCLEOTIDE SEQUENCE</scope>
</reference>
<dbReference type="PANTHER" id="PTHR11730:SF58">
    <property type="entry name" value="AMMONIUM TRANSPORTER"/>
    <property type="match status" value="1"/>
</dbReference>
<feature type="transmembrane region" description="Helical" evidence="5">
    <location>
        <begin position="12"/>
        <end position="35"/>
    </location>
</feature>
<name>A0A8S4G443_PLUXY</name>
<evidence type="ECO:0000259" key="6">
    <source>
        <dbReference type="Pfam" id="PF00909"/>
    </source>
</evidence>
<dbReference type="PANTHER" id="PTHR11730">
    <property type="entry name" value="AMMONIUM TRANSPORTER"/>
    <property type="match status" value="1"/>
</dbReference>
<organism evidence="7 8">
    <name type="scientific">Plutella xylostella</name>
    <name type="common">Diamondback moth</name>
    <name type="synonym">Plutella maculipennis</name>
    <dbReference type="NCBI Taxonomy" id="51655"/>
    <lineage>
        <taxon>Eukaryota</taxon>
        <taxon>Metazoa</taxon>
        <taxon>Ecdysozoa</taxon>
        <taxon>Arthropoda</taxon>
        <taxon>Hexapoda</taxon>
        <taxon>Insecta</taxon>
        <taxon>Pterygota</taxon>
        <taxon>Neoptera</taxon>
        <taxon>Endopterygota</taxon>
        <taxon>Lepidoptera</taxon>
        <taxon>Glossata</taxon>
        <taxon>Ditrysia</taxon>
        <taxon>Yponomeutoidea</taxon>
        <taxon>Plutellidae</taxon>
        <taxon>Plutella</taxon>
    </lineage>
</organism>